<dbReference type="InterPro" id="IPR036022">
    <property type="entry name" value="MYSc_Myo8"/>
</dbReference>
<gene>
    <name evidence="15" type="ORF">POM88_054703</name>
</gene>
<feature type="domain" description="Myosin motor" evidence="13">
    <location>
        <begin position="210"/>
        <end position="879"/>
    </location>
</feature>
<dbReference type="PROSITE" id="PS51844">
    <property type="entry name" value="SH3_LIKE"/>
    <property type="match status" value="1"/>
</dbReference>
<evidence type="ECO:0000256" key="10">
    <source>
        <dbReference type="PROSITE-ProRule" id="PRU00782"/>
    </source>
</evidence>
<dbReference type="SUPFAM" id="SSF52540">
    <property type="entry name" value="P-loop containing nucleoside triphosphate hydrolases"/>
    <property type="match status" value="1"/>
</dbReference>
<dbReference type="PROSITE" id="PS51456">
    <property type="entry name" value="MYOSIN_MOTOR"/>
    <property type="match status" value="1"/>
</dbReference>
<dbReference type="InterPro" id="IPR027417">
    <property type="entry name" value="P-loop_NTPase"/>
</dbReference>
<dbReference type="GO" id="GO:0016459">
    <property type="term" value="C:myosin complex"/>
    <property type="evidence" value="ECO:0007669"/>
    <property type="project" value="UniProtKB-KW"/>
</dbReference>
<dbReference type="FunFam" id="1.10.10.820:FF:000001">
    <property type="entry name" value="Myosin heavy chain"/>
    <property type="match status" value="1"/>
</dbReference>
<dbReference type="Gene3D" id="1.10.10.820">
    <property type="match status" value="1"/>
</dbReference>
<feature type="coiled-coil region" evidence="11">
    <location>
        <begin position="1074"/>
        <end position="1108"/>
    </location>
</feature>
<keyword evidence="3 10" id="KW-0067">ATP-binding</keyword>
<dbReference type="InterPro" id="IPR000048">
    <property type="entry name" value="IQ_motif_EF-hand-BS"/>
</dbReference>
<dbReference type="SMART" id="SM00242">
    <property type="entry name" value="MYSc"/>
    <property type="match status" value="1"/>
</dbReference>
<dbReference type="GO" id="GO:0051015">
    <property type="term" value="F:actin filament binding"/>
    <property type="evidence" value="ECO:0007669"/>
    <property type="project" value="TreeGrafter"/>
</dbReference>
<reference evidence="15" key="1">
    <citation type="submission" date="2023-02" db="EMBL/GenBank/DDBJ databases">
        <title>Genome of toxic invasive species Heracleum sosnowskyi carries increased number of genes despite the absence of recent whole-genome duplications.</title>
        <authorList>
            <person name="Schelkunov M."/>
            <person name="Shtratnikova V."/>
            <person name="Makarenko M."/>
            <person name="Klepikova A."/>
            <person name="Omelchenko D."/>
            <person name="Novikova G."/>
            <person name="Obukhova E."/>
            <person name="Bogdanov V."/>
            <person name="Penin A."/>
            <person name="Logacheva M."/>
        </authorList>
    </citation>
    <scope>NUCLEOTIDE SEQUENCE</scope>
    <source>
        <strain evidence="15">Hsosn_3</strain>
        <tissue evidence="15">Leaf</tissue>
    </source>
</reference>
<evidence type="ECO:0000313" key="15">
    <source>
        <dbReference type="EMBL" id="KAK1350220.1"/>
    </source>
</evidence>
<dbReference type="InterPro" id="IPR057535">
    <property type="entry name" value="MYO1-3_N_SH3"/>
</dbReference>
<dbReference type="Gene3D" id="1.20.58.530">
    <property type="match status" value="1"/>
</dbReference>
<dbReference type="PRINTS" id="PR00193">
    <property type="entry name" value="MYOSINHEAVY"/>
</dbReference>
<keyword evidence="1" id="KW-0677">Repeat</keyword>
<feature type="region of interest" description="Disordered" evidence="12">
    <location>
        <begin position="122"/>
        <end position="142"/>
    </location>
</feature>
<feature type="compositionally biased region" description="Polar residues" evidence="12">
    <location>
        <begin position="1167"/>
        <end position="1190"/>
    </location>
</feature>
<dbReference type="Gene3D" id="1.20.5.190">
    <property type="match status" value="1"/>
</dbReference>
<feature type="domain" description="Myosin N-terminal SH3-like" evidence="14">
    <location>
        <begin position="157"/>
        <end position="206"/>
    </location>
</feature>
<dbReference type="GO" id="GO:0005516">
    <property type="term" value="F:calmodulin binding"/>
    <property type="evidence" value="ECO:0007669"/>
    <property type="project" value="UniProtKB-KW"/>
</dbReference>
<comment type="similarity">
    <text evidence="9">Belongs to the TRAFAC class myosin-kinesin ATPase superfamily. Myosin family. Plant myosin class VIII subfamily.</text>
</comment>
<evidence type="ECO:0000256" key="11">
    <source>
        <dbReference type="SAM" id="Coils"/>
    </source>
</evidence>
<evidence type="ECO:0000256" key="9">
    <source>
        <dbReference type="ARBA" id="ARBA00060862"/>
    </source>
</evidence>
<evidence type="ECO:0000256" key="7">
    <source>
        <dbReference type="ARBA" id="ARBA00023175"/>
    </source>
</evidence>
<evidence type="ECO:0000259" key="14">
    <source>
        <dbReference type="PROSITE" id="PS51844"/>
    </source>
</evidence>
<dbReference type="InterPro" id="IPR036961">
    <property type="entry name" value="Kinesin_motor_dom_sf"/>
</dbReference>
<keyword evidence="16" id="KW-1185">Reference proteome</keyword>
<dbReference type="CDD" id="cd01383">
    <property type="entry name" value="MYSc_Myo8"/>
    <property type="match status" value="1"/>
</dbReference>
<comment type="caution">
    <text evidence="15">The sequence shown here is derived from an EMBL/GenBank/DDBJ whole genome shotgun (WGS) entry which is preliminary data.</text>
</comment>
<keyword evidence="6 10" id="KW-0518">Myosin</keyword>
<dbReference type="GO" id="GO:0000146">
    <property type="term" value="F:microfilament motor activity"/>
    <property type="evidence" value="ECO:0007669"/>
    <property type="project" value="TreeGrafter"/>
</dbReference>
<evidence type="ECO:0000256" key="3">
    <source>
        <dbReference type="ARBA" id="ARBA00022840"/>
    </source>
</evidence>
<dbReference type="GO" id="GO:0030048">
    <property type="term" value="P:actin filament-based movement"/>
    <property type="evidence" value="ECO:0007669"/>
    <property type="project" value="UniProtKB-ARBA"/>
</dbReference>
<feature type="compositionally biased region" description="Low complexity" evidence="12">
    <location>
        <begin position="44"/>
        <end position="53"/>
    </location>
</feature>
<evidence type="ECO:0000256" key="12">
    <source>
        <dbReference type="SAM" id="MobiDB-lite"/>
    </source>
</evidence>
<feature type="binding site" evidence="10">
    <location>
        <begin position="301"/>
        <end position="308"/>
    </location>
    <ligand>
        <name>ATP</name>
        <dbReference type="ChEBI" id="CHEBI:30616"/>
    </ligand>
</feature>
<dbReference type="GO" id="GO:0005524">
    <property type="term" value="F:ATP binding"/>
    <property type="evidence" value="ECO:0007669"/>
    <property type="project" value="UniProtKB-UniRule"/>
</dbReference>
<keyword evidence="5 11" id="KW-0175">Coiled coil</keyword>
<keyword evidence="8 10" id="KW-0009">Actin-binding</keyword>
<evidence type="ECO:0000313" key="16">
    <source>
        <dbReference type="Proteomes" id="UP001237642"/>
    </source>
</evidence>
<keyword evidence="4" id="KW-0112">Calmodulin-binding</keyword>
<dbReference type="GO" id="GO:0016020">
    <property type="term" value="C:membrane"/>
    <property type="evidence" value="ECO:0007669"/>
    <property type="project" value="TreeGrafter"/>
</dbReference>
<accession>A0AAD8GLU9</accession>
<feature type="region of interest" description="Disordered" evidence="12">
    <location>
        <begin position="1141"/>
        <end position="1190"/>
    </location>
</feature>
<evidence type="ECO:0000256" key="1">
    <source>
        <dbReference type="ARBA" id="ARBA00022737"/>
    </source>
</evidence>
<name>A0AAD8GLU9_9APIA</name>
<evidence type="ECO:0000256" key="2">
    <source>
        <dbReference type="ARBA" id="ARBA00022741"/>
    </source>
</evidence>
<dbReference type="Gene3D" id="1.20.120.720">
    <property type="entry name" value="Myosin VI head, motor domain, U50 subdomain"/>
    <property type="match status" value="1"/>
</dbReference>
<organism evidence="15 16">
    <name type="scientific">Heracleum sosnowskyi</name>
    <dbReference type="NCBI Taxonomy" id="360622"/>
    <lineage>
        <taxon>Eukaryota</taxon>
        <taxon>Viridiplantae</taxon>
        <taxon>Streptophyta</taxon>
        <taxon>Embryophyta</taxon>
        <taxon>Tracheophyta</taxon>
        <taxon>Spermatophyta</taxon>
        <taxon>Magnoliopsida</taxon>
        <taxon>eudicotyledons</taxon>
        <taxon>Gunneridae</taxon>
        <taxon>Pentapetalae</taxon>
        <taxon>asterids</taxon>
        <taxon>campanulids</taxon>
        <taxon>Apiales</taxon>
        <taxon>Apiaceae</taxon>
        <taxon>Apioideae</taxon>
        <taxon>apioid superclade</taxon>
        <taxon>Tordylieae</taxon>
        <taxon>Tordyliinae</taxon>
        <taxon>Heracleum</taxon>
    </lineage>
</organism>
<evidence type="ECO:0000259" key="13">
    <source>
        <dbReference type="PROSITE" id="PS51456"/>
    </source>
</evidence>
<keyword evidence="2 10" id="KW-0547">Nucleotide-binding</keyword>
<sequence length="1342" mass="152591">MSSSSNGNHDHNDHHRSRLEEMLDSLRQREETGKAKDKPPALPSRPTSRARPPSRAPRNKFDLSDSTIFTTTSSVKKKVEVKRRPRDGSFGGRKPKEAGPDESPYASLSLEHVDFQQSVQDKNYNNHRPRAASPARSSPLPRIRESELNDNLGYFIKKKLRVWCLLQNGQWESGQIQSTSKETASVLLANGSVVTVGTRELLPANPDILEGVDDLIQLSYLNEPSVLHNLEYRFTHDTIYSKAGTVLIAINPFKKVKLYGQDYVVAYRQKLLENPHVYGIADAAYSEMMRDEINQSLIISGESGAGKTETAKVAMQYLGALGGGSGGIEREVLQTSNILEAFGNAKTSRNDNSSRFGKLIEIHFGAAGKICGAKIQTSSLMQSRVVQLAHGERSYHIFYELCAGASSVLREKLKLKAASEYKYLNHSSCLAIPNVDDAKKFAQLKEALNTIHMSEEDQRHAFEMLAAVLWMGNISFQLDSENYVEVLADEACKSACSLLGCDSKDLMLALSTHKIQAGKDTVAKKLTLQQAIDRRDALAKFVYASLFDWLVEEINKSLGKGKQQTGRSISILDIYGFESFKKNSFEQFCINYANERLQQHFNRHLFKLQQEEYELDGIDWTNVEFVDNQECLDLFEKKPIGLISLLDEESNFPNGSDLTFANKLKQHLSANPCFKEERGGAFSIRHYAGEVLYNTTGFLEKNRDPLHHDTIQLLSSCSSQLPQMFANSMQNQTRKPLSHCLGASEFHKRSVGTKFKGQLFKLMHQLEDSTPHFIRCIKPNSKQLPGIYEKHLVLEQLRCCGVLEVVRISRTGYPTRITHQEFAERYGFLLSEFGVSQDPLSISASVLQQFGVQPGMYQVGYTKLYFRVGQIGALEETRKQVLQGTLEVQKYFRGHQARRCFMELKGGAITLQSFIRGEIVRREYSMMINLRQQVAKRLDDQSIAALRVQSVIRGWLVRKHMNRLKNLKRLDHDSSSSKVKQDLRIPRVKDTPHQSNQNLPSAVEVLQKRVLKAEAGLRKKEQENTALVEKVKQYKARWLEYEVKIKSMEEMWQKQTTSLHDTPRQSNQNLYSAVEVLQKQVFKAEEGLRKKEQENTALMEKVKQYEAQWLVYEAKIKAMEEMWQKQTTSLQMSLAAVKKSLVSDNSSDQPGRRDGPPSPLCSDSEDTSLATQTPIRSIPTKSRSSVSETEATHQYVNAISNLVKEFEERSKNFDDEAQAINEVNSRHSTSTNPDEELRALKRKFDTWKKEYSAQLRETKGKLHKHPEAEKQQHHKWCFGCLHLGAGAYFLSTCISMAREEVRQPMIVKREQSDIVLLSSFRKLFSRAVKIPRWLLIEKCTYH</sequence>
<keyword evidence="7 10" id="KW-0505">Motor protein</keyword>
<dbReference type="Pfam" id="PF25369">
    <property type="entry name" value="SH3_VIII-1_N"/>
    <property type="match status" value="1"/>
</dbReference>
<evidence type="ECO:0000256" key="5">
    <source>
        <dbReference type="ARBA" id="ARBA00023054"/>
    </source>
</evidence>
<feature type="coiled-coil region" evidence="11">
    <location>
        <begin position="1003"/>
        <end position="1037"/>
    </location>
</feature>
<dbReference type="Pfam" id="PF00063">
    <property type="entry name" value="Myosin_head"/>
    <property type="match status" value="1"/>
</dbReference>
<evidence type="ECO:0000256" key="8">
    <source>
        <dbReference type="ARBA" id="ARBA00023203"/>
    </source>
</evidence>
<dbReference type="Pfam" id="PF00612">
    <property type="entry name" value="IQ"/>
    <property type="match status" value="2"/>
</dbReference>
<dbReference type="GO" id="GO:0007015">
    <property type="term" value="P:actin filament organization"/>
    <property type="evidence" value="ECO:0007669"/>
    <property type="project" value="TreeGrafter"/>
</dbReference>
<dbReference type="Gene3D" id="6.20.240.20">
    <property type="match status" value="1"/>
</dbReference>
<feature type="coiled-coil region" evidence="11">
    <location>
        <begin position="1203"/>
        <end position="1257"/>
    </location>
</feature>
<evidence type="ECO:0000256" key="4">
    <source>
        <dbReference type="ARBA" id="ARBA00022860"/>
    </source>
</evidence>
<protein>
    <submittedName>
        <fullName evidence="15">Myosin-2</fullName>
    </submittedName>
</protein>
<dbReference type="Gene3D" id="1.10.287.1490">
    <property type="match status" value="1"/>
</dbReference>
<dbReference type="FunFam" id="1.20.58.530:FF:000013">
    <property type="entry name" value="Unconventional myosin-XIX"/>
    <property type="match status" value="1"/>
</dbReference>
<feature type="compositionally biased region" description="Basic and acidic residues" evidence="12">
    <location>
        <begin position="8"/>
        <end position="39"/>
    </location>
</feature>
<dbReference type="Gene3D" id="3.40.850.10">
    <property type="entry name" value="Kinesin motor domain"/>
    <property type="match status" value="1"/>
</dbReference>
<feature type="compositionally biased region" description="Basic residues" evidence="12">
    <location>
        <begin position="75"/>
        <end position="85"/>
    </location>
</feature>
<dbReference type="PANTHER" id="PTHR13140:SF706">
    <property type="entry name" value="DILUTE CLASS UNCONVENTIONAL MYOSIN, ISOFORM C"/>
    <property type="match status" value="1"/>
</dbReference>
<dbReference type="EMBL" id="JAUIZM010000074">
    <property type="protein sequence ID" value="KAK1350220.1"/>
    <property type="molecule type" value="Genomic_DNA"/>
</dbReference>
<dbReference type="PROSITE" id="PS50096">
    <property type="entry name" value="IQ"/>
    <property type="match status" value="3"/>
</dbReference>
<feature type="region of interest" description="Actin-binding" evidence="10">
    <location>
        <begin position="759"/>
        <end position="781"/>
    </location>
</feature>
<feature type="region of interest" description="Disordered" evidence="12">
    <location>
        <begin position="1"/>
        <end position="105"/>
    </location>
</feature>
<evidence type="ECO:0000256" key="6">
    <source>
        <dbReference type="ARBA" id="ARBA00023123"/>
    </source>
</evidence>
<dbReference type="InterPro" id="IPR001609">
    <property type="entry name" value="Myosin_head_motor_dom-like"/>
</dbReference>
<dbReference type="GO" id="GO:0005737">
    <property type="term" value="C:cytoplasm"/>
    <property type="evidence" value="ECO:0007669"/>
    <property type="project" value="TreeGrafter"/>
</dbReference>
<reference evidence="15" key="2">
    <citation type="submission" date="2023-05" db="EMBL/GenBank/DDBJ databases">
        <authorList>
            <person name="Schelkunov M.I."/>
        </authorList>
    </citation>
    <scope>NUCLEOTIDE SEQUENCE</scope>
    <source>
        <strain evidence="15">Hsosn_3</strain>
        <tissue evidence="15">Leaf</tissue>
    </source>
</reference>
<dbReference type="PANTHER" id="PTHR13140">
    <property type="entry name" value="MYOSIN"/>
    <property type="match status" value="1"/>
</dbReference>
<dbReference type="SMART" id="SM00015">
    <property type="entry name" value="IQ"/>
    <property type="match status" value="3"/>
</dbReference>
<dbReference type="Proteomes" id="UP001237642">
    <property type="component" value="Unassembled WGS sequence"/>
</dbReference>
<proteinExistence type="inferred from homology"/>
<dbReference type="InterPro" id="IPR004009">
    <property type="entry name" value="SH3_Myosin"/>
</dbReference>